<gene>
    <name evidence="9" type="ORF">EA58_11265</name>
</gene>
<dbReference type="Gene3D" id="1.10.10.60">
    <property type="entry name" value="Homeodomain-like"/>
    <property type="match status" value="1"/>
</dbReference>
<dbReference type="Gene3D" id="3.40.50.300">
    <property type="entry name" value="P-loop containing nucleotide triphosphate hydrolases"/>
    <property type="match status" value="1"/>
</dbReference>
<keyword evidence="1" id="KW-0547">Nucleotide-binding</keyword>
<dbReference type="RefSeq" id="WP_036752321.1">
    <property type="nucleotide sequence ID" value="NZ_JAGSGC010000006.1"/>
</dbReference>
<dbReference type="SUPFAM" id="SSF52540">
    <property type="entry name" value="P-loop containing nucleoside triphosphate hydrolases"/>
    <property type="match status" value="1"/>
</dbReference>
<evidence type="ECO:0000313" key="10">
    <source>
        <dbReference type="Proteomes" id="UP000027192"/>
    </source>
</evidence>
<dbReference type="InterPro" id="IPR025662">
    <property type="entry name" value="Sigma_54_int_dom_ATP-bd_1"/>
</dbReference>
<evidence type="ECO:0000256" key="2">
    <source>
        <dbReference type="ARBA" id="ARBA00022840"/>
    </source>
</evidence>
<dbReference type="Proteomes" id="UP000027192">
    <property type="component" value="Unassembled WGS sequence"/>
</dbReference>
<keyword evidence="5" id="KW-0804">Transcription</keyword>
<organism evidence="9 10">
    <name type="scientific">Photobacterium galatheae</name>
    <dbReference type="NCBI Taxonomy" id="1654360"/>
    <lineage>
        <taxon>Bacteria</taxon>
        <taxon>Pseudomonadati</taxon>
        <taxon>Pseudomonadota</taxon>
        <taxon>Gammaproteobacteria</taxon>
        <taxon>Vibrionales</taxon>
        <taxon>Vibrionaceae</taxon>
        <taxon>Photobacterium</taxon>
    </lineage>
</organism>
<dbReference type="CDD" id="cd00009">
    <property type="entry name" value="AAA"/>
    <property type="match status" value="1"/>
</dbReference>
<dbReference type="OrthoDB" id="9804019at2"/>
<comment type="caution">
    <text evidence="6">Lacks conserved residue(s) required for the propagation of feature annotation.</text>
</comment>
<dbReference type="InterPro" id="IPR003593">
    <property type="entry name" value="AAA+_ATPase"/>
</dbReference>
<dbReference type="PROSITE" id="PS50110">
    <property type="entry name" value="RESPONSE_REGULATORY"/>
    <property type="match status" value="1"/>
</dbReference>
<dbReference type="SMART" id="SM00448">
    <property type="entry name" value="REC"/>
    <property type="match status" value="1"/>
</dbReference>
<dbReference type="PROSITE" id="PS00676">
    <property type="entry name" value="SIGMA54_INTERACT_2"/>
    <property type="match status" value="1"/>
</dbReference>
<accession>A0A066RMD0</accession>
<keyword evidence="4" id="KW-0238">DNA-binding</keyword>
<dbReference type="SUPFAM" id="SSF46689">
    <property type="entry name" value="Homeodomain-like"/>
    <property type="match status" value="1"/>
</dbReference>
<dbReference type="InterPro" id="IPR025943">
    <property type="entry name" value="Sigma_54_int_dom_ATP-bd_2"/>
</dbReference>
<dbReference type="PANTHER" id="PTHR32071:SF21">
    <property type="entry name" value="TRANSCRIPTIONAL REGULATORY PROTEIN FLGR"/>
    <property type="match status" value="1"/>
</dbReference>
<dbReference type="PROSITE" id="PS00675">
    <property type="entry name" value="SIGMA54_INTERACT_1"/>
    <property type="match status" value="1"/>
</dbReference>
<proteinExistence type="predicted"/>
<comment type="caution">
    <text evidence="9">The sequence shown here is derived from an EMBL/GenBank/DDBJ whole genome shotgun (WGS) entry which is preliminary data.</text>
</comment>
<dbReference type="Pfam" id="PF25601">
    <property type="entry name" value="AAA_lid_14"/>
    <property type="match status" value="1"/>
</dbReference>
<protein>
    <submittedName>
        <fullName evidence="9">ATPase AAA</fullName>
    </submittedName>
</protein>
<dbReference type="SMART" id="SM00382">
    <property type="entry name" value="AAA"/>
    <property type="match status" value="1"/>
</dbReference>
<dbReference type="GO" id="GO:0043565">
    <property type="term" value="F:sequence-specific DNA binding"/>
    <property type="evidence" value="ECO:0007669"/>
    <property type="project" value="InterPro"/>
</dbReference>
<name>A0A066RMD0_9GAMM</name>
<dbReference type="InterPro" id="IPR025944">
    <property type="entry name" value="Sigma_54_int_dom_CS"/>
</dbReference>
<dbReference type="InterPro" id="IPR001789">
    <property type="entry name" value="Sig_transdc_resp-reg_receiver"/>
</dbReference>
<dbReference type="PROSITE" id="PS00688">
    <property type="entry name" value="SIGMA54_INTERACT_3"/>
    <property type="match status" value="1"/>
</dbReference>
<sequence>MLMKTIQLIEPDRQQAQQVIQVLEQAGYQVDYLTSGKAGLQSHRAAITLVSSALPDMALTEWVRFSQTVADPQQRRIAIAIVEQHEGLLAAEAMKAGATDYLLKPFEPAQLLSLIARVEALQKPMSDIVAESWRSKQILQLAHRAACTHASVLITGESGTGKEVLARYVHQQSPRSKMPFVAVNCAAIPESMLEAVLFGHVKGAFTGATSSQSGKFEEANGGTILLDEIAEMSPALQAKLLRVLQEREVERVGSHKTIKLDIRVIAATNKDLRLAVQDGTFREDLYYRLDVLPLHWPPLRERPEDILPLANFFIRKYQQGSACQMSSDAQQMMLQYHWPGNIRELENIIQRALVMRHGDFITAQDLMLPVDTSKVQAIKPEFMPVAPVAMGTEQGHIGAKKQAEFQYVLDVLKQHEGNRTMTAKALGVTTRALRYKLAAMREQGIDISQIGSAA</sequence>
<dbReference type="GO" id="GO:0006355">
    <property type="term" value="P:regulation of DNA-templated transcription"/>
    <property type="evidence" value="ECO:0007669"/>
    <property type="project" value="InterPro"/>
</dbReference>
<dbReference type="SUPFAM" id="SSF52172">
    <property type="entry name" value="CheY-like"/>
    <property type="match status" value="1"/>
</dbReference>
<dbReference type="InterPro" id="IPR002078">
    <property type="entry name" value="Sigma_54_int"/>
</dbReference>
<dbReference type="PROSITE" id="PS50045">
    <property type="entry name" value="SIGMA54_INTERACT_4"/>
    <property type="match status" value="1"/>
</dbReference>
<dbReference type="GO" id="GO:0000160">
    <property type="term" value="P:phosphorelay signal transduction system"/>
    <property type="evidence" value="ECO:0007669"/>
    <property type="project" value="InterPro"/>
</dbReference>
<dbReference type="InterPro" id="IPR058031">
    <property type="entry name" value="AAA_lid_NorR"/>
</dbReference>
<dbReference type="Pfam" id="PF00072">
    <property type="entry name" value="Response_reg"/>
    <property type="match status" value="1"/>
</dbReference>
<evidence type="ECO:0000256" key="3">
    <source>
        <dbReference type="ARBA" id="ARBA00023015"/>
    </source>
</evidence>
<dbReference type="FunFam" id="3.40.50.300:FF:000006">
    <property type="entry name" value="DNA-binding transcriptional regulator NtrC"/>
    <property type="match status" value="1"/>
</dbReference>
<dbReference type="AlphaFoldDB" id="A0A066RMD0"/>
<evidence type="ECO:0000313" key="9">
    <source>
        <dbReference type="EMBL" id="KDM91595.1"/>
    </source>
</evidence>
<evidence type="ECO:0000256" key="5">
    <source>
        <dbReference type="ARBA" id="ARBA00023163"/>
    </source>
</evidence>
<feature type="domain" description="Response regulatory" evidence="8">
    <location>
        <begin position="5"/>
        <end position="119"/>
    </location>
</feature>
<keyword evidence="2" id="KW-0067">ATP-binding</keyword>
<evidence type="ECO:0000256" key="6">
    <source>
        <dbReference type="PROSITE-ProRule" id="PRU00169"/>
    </source>
</evidence>
<dbReference type="InterPro" id="IPR002197">
    <property type="entry name" value="HTH_Fis"/>
</dbReference>
<evidence type="ECO:0000256" key="1">
    <source>
        <dbReference type="ARBA" id="ARBA00022741"/>
    </source>
</evidence>
<dbReference type="InterPro" id="IPR027417">
    <property type="entry name" value="P-loop_NTPase"/>
</dbReference>
<dbReference type="Gene3D" id="3.40.50.2300">
    <property type="match status" value="1"/>
</dbReference>
<keyword evidence="3" id="KW-0805">Transcription regulation</keyword>
<dbReference type="GO" id="GO:0005524">
    <property type="term" value="F:ATP binding"/>
    <property type="evidence" value="ECO:0007669"/>
    <property type="project" value="UniProtKB-KW"/>
</dbReference>
<dbReference type="Pfam" id="PF02954">
    <property type="entry name" value="HTH_8"/>
    <property type="match status" value="1"/>
</dbReference>
<dbReference type="EMBL" id="JMIB01000021">
    <property type="protein sequence ID" value="KDM91595.1"/>
    <property type="molecule type" value="Genomic_DNA"/>
</dbReference>
<dbReference type="Gene3D" id="1.10.8.60">
    <property type="match status" value="1"/>
</dbReference>
<dbReference type="PANTHER" id="PTHR32071">
    <property type="entry name" value="TRANSCRIPTIONAL REGULATORY PROTEIN"/>
    <property type="match status" value="1"/>
</dbReference>
<feature type="domain" description="Sigma-54 factor interaction" evidence="7">
    <location>
        <begin position="128"/>
        <end position="354"/>
    </location>
</feature>
<dbReference type="InterPro" id="IPR011006">
    <property type="entry name" value="CheY-like_superfamily"/>
</dbReference>
<dbReference type="STRING" id="1654360.EA58_11265"/>
<evidence type="ECO:0000256" key="4">
    <source>
        <dbReference type="ARBA" id="ARBA00023125"/>
    </source>
</evidence>
<keyword evidence="10" id="KW-1185">Reference proteome</keyword>
<reference evidence="9 10" key="1">
    <citation type="submission" date="2014-04" db="EMBL/GenBank/DDBJ databases">
        <title>Draft genome sequence of Photobacterium halotolerans S2753: a solonamide, ngercheumicin and holomycin producer.</title>
        <authorList>
            <person name="Machado H.R."/>
            <person name="Gram L."/>
        </authorList>
    </citation>
    <scope>NUCLEOTIDE SEQUENCE [LARGE SCALE GENOMIC DNA]</scope>
    <source>
        <strain evidence="9 10">S2753</strain>
    </source>
</reference>
<dbReference type="Pfam" id="PF00158">
    <property type="entry name" value="Sigma54_activat"/>
    <property type="match status" value="1"/>
</dbReference>
<dbReference type="InterPro" id="IPR009057">
    <property type="entry name" value="Homeodomain-like_sf"/>
</dbReference>
<evidence type="ECO:0000259" key="7">
    <source>
        <dbReference type="PROSITE" id="PS50045"/>
    </source>
</evidence>
<evidence type="ECO:0000259" key="8">
    <source>
        <dbReference type="PROSITE" id="PS50110"/>
    </source>
</evidence>